<accession>A0AAN8I338</accession>
<evidence type="ECO:0000256" key="1">
    <source>
        <dbReference type="ARBA" id="ARBA00004141"/>
    </source>
</evidence>
<evidence type="ECO:0000256" key="2">
    <source>
        <dbReference type="ARBA" id="ARBA00022448"/>
    </source>
</evidence>
<organism evidence="8 9">
    <name type="scientific">Knufia fluminis</name>
    <dbReference type="NCBI Taxonomy" id="191047"/>
    <lineage>
        <taxon>Eukaryota</taxon>
        <taxon>Fungi</taxon>
        <taxon>Dikarya</taxon>
        <taxon>Ascomycota</taxon>
        <taxon>Pezizomycotina</taxon>
        <taxon>Eurotiomycetes</taxon>
        <taxon>Chaetothyriomycetidae</taxon>
        <taxon>Chaetothyriales</taxon>
        <taxon>Trichomeriaceae</taxon>
        <taxon>Knufia</taxon>
    </lineage>
</organism>
<dbReference type="FunFam" id="1.20.1250.20:FF:000068">
    <property type="entry name" value="MFS general substrate transporter"/>
    <property type="match status" value="1"/>
</dbReference>
<evidence type="ECO:0000256" key="4">
    <source>
        <dbReference type="ARBA" id="ARBA00022989"/>
    </source>
</evidence>
<comment type="subcellular location">
    <subcellularLocation>
        <location evidence="1">Membrane</location>
        <topology evidence="1">Multi-pass membrane protein</topology>
    </subcellularLocation>
</comment>
<keyword evidence="5 6" id="KW-0472">Membrane</keyword>
<evidence type="ECO:0000256" key="5">
    <source>
        <dbReference type="ARBA" id="ARBA00023136"/>
    </source>
</evidence>
<feature type="transmembrane region" description="Helical" evidence="6">
    <location>
        <begin position="176"/>
        <end position="198"/>
    </location>
</feature>
<dbReference type="FunFam" id="1.20.1250.20:FF:000034">
    <property type="entry name" value="MFS general substrate transporter"/>
    <property type="match status" value="1"/>
</dbReference>
<feature type="domain" description="Major facilitator superfamily (MFS) profile" evidence="7">
    <location>
        <begin position="50"/>
        <end position="460"/>
    </location>
</feature>
<evidence type="ECO:0000256" key="3">
    <source>
        <dbReference type="ARBA" id="ARBA00022692"/>
    </source>
</evidence>
<feature type="transmembrane region" description="Helical" evidence="6">
    <location>
        <begin position="46"/>
        <end position="63"/>
    </location>
</feature>
<feature type="transmembrane region" description="Helical" evidence="6">
    <location>
        <begin position="87"/>
        <end position="104"/>
    </location>
</feature>
<dbReference type="Pfam" id="PF07690">
    <property type="entry name" value="MFS_1"/>
    <property type="match status" value="1"/>
</dbReference>
<protein>
    <recommendedName>
        <fullName evidence="7">Major facilitator superfamily (MFS) profile domain-containing protein</fullName>
    </recommendedName>
</protein>
<evidence type="ECO:0000313" key="8">
    <source>
        <dbReference type="EMBL" id="KAK5947871.1"/>
    </source>
</evidence>
<feature type="transmembrane region" description="Helical" evidence="6">
    <location>
        <begin position="116"/>
        <end position="136"/>
    </location>
</feature>
<feature type="transmembrane region" description="Helical" evidence="6">
    <location>
        <begin position="434"/>
        <end position="455"/>
    </location>
</feature>
<keyword evidence="9" id="KW-1185">Reference proteome</keyword>
<evidence type="ECO:0000313" key="9">
    <source>
        <dbReference type="Proteomes" id="UP001316803"/>
    </source>
</evidence>
<feature type="transmembrane region" description="Helical" evidence="6">
    <location>
        <begin position="210"/>
        <end position="231"/>
    </location>
</feature>
<reference evidence="8 9" key="1">
    <citation type="submission" date="2022-12" db="EMBL/GenBank/DDBJ databases">
        <title>Genomic features and morphological characterization of a novel Knufia sp. strain isolated from spacecraft assembly facility.</title>
        <authorList>
            <person name="Teixeira M."/>
            <person name="Chander A.M."/>
            <person name="Stajich J.E."/>
            <person name="Venkateswaran K."/>
        </authorList>
    </citation>
    <scope>NUCLEOTIDE SEQUENCE [LARGE SCALE GENOMIC DNA]</scope>
    <source>
        <strain evidence="8 9">FJI-L2-BK-P2</strain>
    </source>
</reference>
<dbReference type="InterPro" id="IPR036259">
    <property type="entry name" value="MFS_trans_sf"/>
</dbReference>
<feature type="transmembrane region" description="Helical" evidence="6">
    <location>
        <begin position="369"/>
        <end position="389"/>
    </location>
</feature>
<keyword evidence="3 6" id="KW-0812">Transmembrane</keyword>
<dbReference type="SUPFAM" id="SSF103473">
    <property type="entry name" value="MFS general substrate transporter"/>
    <property type="match status" value="1"/>
</dbReference>
<sequence>MFSKEREIVAETPPEDDPVMMIESASSSDNNLGFDEKMTAKLVRKIDWYLVPFLSLLYLLSYLDRTNIGNARLGGLETDLGMSGLDYNIALAVFFPTYVLAEIPSNMAMKRWRPSLWIPSIMVAWSICTVLMGIVHNFGGLIGARVALGLAEGGLFPGVTYYISMWYRRHECGFRMAFFYSAATAAGAFGGLLARGIIEMAGVGGLSGWQWLFILEGILTFIIAVIAYFVMSDYPSTAKFLTPVEREEVTRRLKLDHNGLADEFEMRYFWDAMKDWKVYVHMLITIAVYTSNYSIALFLPTIIRTLGYTNETAQLMTVPPYIFACITCIGGGLAGDRARQRGIFMIGFDLLSIVGLIMLIATHNFNVKYAAVFFVAGGFFPMVPMGAAWQANNAGGSLKRGVAIAMHVGFGNLGGVLASFIFLTKDSPQFVQGLSILIALNGMAIVLSLIMTIYYRRENARRDREFKAPEQYTEEEKTLERTKGDYATFFRYTK</sequence>
<dbReference type="Gene3D" id="1.20.1250.20">
    <property type="entry name" value="MFS general substrate transporter like domains"/>
    <property type="match status" value="2"/>
</dbReference>
<dbReference type="InterPro" id="IPR011701">
    <property type="entry name" value="MFS"/>
</dbReference>
<feature type="transmembrane region" description="Helical" evidence="6">
    <location>
        <begin position="342"/>
        <end position="363"/>
    </location>
</feature>
<keyword evidence="2" id="KW-0813">Transport</keyword>
<dbReference type="PANTHER" id="PTHR43791">
    <property type="entry name" value="PERMEASE-RELATED"/>
    <property type="match status" value="1"/>
</dbReference>
<evidence type="ECO:0000256" key="6">
    <source>
        <dbReference type="SAM" id="Phobius"/>
    </source>
</evidence>
<keyword evidence="4 6" id="KW-1133">Transmembrane helix</keyword>
<feature type="transmembrane region" description="Helical" evidence="6">
    <location>
        <begin position="401"/>
        <end position="422"/>
    </location>
</feature>
<dbReference type="AlphaFoldDB" id="A0AAN8I338"/>
<feature type="transmembrane region" description="Helical" evidence="6">
    <location>
        <begin position="278"/>
        <end position="303"/>
    </location>
</feature>
<dbReference type="EMBL" id="JAKLMC020000061">
    <property type="protein sequence ID" value="KAK5947871.1"/>
    <property type="molecule type" value="Genomic_DNA"/>
</dbReference>
<dbReference type="Proteomes" id="UP001316803">
    <property type="component" value="Unassembled WGS sequence"/>
</dbReference>
<feature type="transmembrane region" description="Helical" evidence="6">
    <location>
        <begin position="315"/>
        <end position="335"/>
    </location>
</feature>
<dbReference type="PANTHER" id="PTHR43791:SF57">
    <property type="entry name" value="MAJOR FACILITATOR SUPERFAMILY (MFS) PROFILE DOMAIN-CONTAINING PROTEIN"/>
    <property type="match status" value="1"/>
</dbReference>
<proteinExistence type="predicted"/>
<dbReference type="GO" id="GO:0016020">
    <property type="term" value="C:membrane"/>
    <property type="evidence" value="ECO:0007669"/>
    <property type="project" value="UniProtKB-SubCell"/>
</dbReference>
<dbReference type="PROSITE" id="PS50850">
    <property type="entry name" value="MFS"/>
    <property type="match status" value="1"/>
</dbReference>
<gene>
    <name evidence="8" type="ORF">OHC33_011107</name>
</gene>
<evidence type="ECO:0000259" key="7">
    <source>
        <dbReference type="PROSITE" id="PS50850"/>
    </source>
</evidence>
<dbReference type="GO" id="GO:0022857">
    <property type="term" value="F:transmembrane transporter activity"/>
    <property type="evidence" value="ECO:0007669"/>
    <property type="project" value="InterPro"/>
</dbReference>
<feature type="transmembrane region" description="Helical" evidence="6">
    <location>
        <begin position="142"/>
        <end position="164"/>
    </location>
</feature>
<comment type="caution">
    <text evidence="8">The sequence shown here is derived from an EMBL/GenBank/DDBJ whole genome shotgun (WGS) entry which is preliminary data.</text>
</comment>
<name>A0AAN8I338_9EURO</name>
<dbReference type="InterPro" id="IPR020846">
    <property type="entry name" value="MFS_dom"/>
</dbReference>